<reference evidence="1 2" key="1">
    <citation type="journal article" date="2013" name="Genome Announc.">
        <title>Draft Genome Sequence of an Alphaproteobacterium, Caenispirillum salinarum AK4(T), Isolated from a Solar Saltern.</title>
        <authorList>
            <person name="Khatri I."/>
            <person name="Singh A."/>
            <person name="Korpole S."/>
            <person name="Pinnaka A.K."/>
            <person name="Subramanian S."/>
        </authorList>
    </citation>
    <scope>NUCLEOTIDE SEQUENCE [LARGE SCALE GENOMIC DNA]</scope>
    <source>
        <strain evidence="1 2">AK4</strain>
    </source>
</reference>
<proteinExistence type="predicted"/>
<protein>
    <submittedName>
        <fullName evidence="1">Uncharacterized protein</fullName>
    </submittedName>
</protein>
<dbReference type="EMBL" id="ANHY01000004">
    <property type="protein sequence ID" value="EKV32195.1"/>
    <property type="molecule type" value="Genomic_DNA"/>
</dbReference>
<dbReference type="AlphaFoldDB" id="K9H1T9"/>
<evidence type="ECO:0000313" key="1">
    <source>
        <dbReference type="EMBL" id="EKV32195.1"/>
    </source>
</evidence>
<evidence type="ECO:0000313" key="2">
    <source>
        <dbReference type="Proteomes" id="UP000009881"/>
    </source>
</evidence>
<organism evidence="1 2">
    <name type="scientific">Caenispirillum salinarum AK4</name>
    <dbReference type="NCBI Taxonomy" id="1238182"/>
    <lineage>
        <taxon>Bacteria</taxon>
        <taxon>Pseudomonadati</taxon>
        <taxon>Pseudomonadota</taxon>
        <taxon>Alphaproteobacteria</taxon>
        <taxon>Rhodospirillales</taxon>
        <taxon>Novispirillaceae</taxon>
        <taxon>Caenispirillum</taxon>
    </lineage>
</organism>
<sequence length="58" mass="6102">MARASSSGGMSPANLREMITMVVKAAREAGQTECVTHLLQARDAVTPDSATGSKTPRR</sequence>
<comment type="caution">
    <text evidence="1">The sequence shown here is derived from an EMBL/GenBank/DDBJ whole genome shotgun (WGS) entry which is preliminary data.</text>
</comment>
<accession>K9H1T9</accession>
<keyword evidence="2" id="KW-1185">Reference proteome</keyword>
<dbReference type="Proteomes" id="UP000009881">
    <property type="component" value="Unassembled WGS sequence"/>
</dbReference>
<name>K9H1T9_9PROT</name>
<dbReference type="STRING" id="1238182.C882_3259"/>
<gene>
    <name evidence="1" type="ORF">C882_3259</name>
</gene>